<dbReference type="Gene3D" id="3.40.50.300">
    <property type="entry name" value="P-loop containing nucleotide triphosphate hydrolases"/>
    <property type="match status" value="1"/>
</dbReference>
<dbReference type="InterPro" id="IPR014001">
    <property type="entry name" value="Helicase_ATP-bd"/>
</dbReference>
<feature type="domain" description="Helicase ATP-binding" evidence="2">
    <location>
        <begin position="475"/>
        <end position="631"/>
    </location>
</feature>
<evidence type="ECO:0000256" key="1">
    <source>
        <dbReference type="ARBA" id="ARBA00022801"/>
    </source>
</evidence>
<feature type="domain" description="Helicase C-terminal" evidence="3">
    <location>
        <begin position="753"/>
        <end position="909"/>
    </location>
</feature>
<dbReference type="CDD" id="cd18793">
    <property type="entry name" value="SF2_C_SNF"/>
    <property type="match status" value="1"/>
</dbReference>
<dbReference type="InterPro" id="IPR000330">
    <property type="entry name" value="SNF2_N"/>
</dbReference>
<dbReference type="Gene3D" id="3.40.50.10810">
    <property type="entry name" value="Tandem AAA-ATPase domain"/>
    <property type="match status" value="1"/>
</dbReference>
<keyword evidence="1" id="KW-0378">Hydrolase</keyword>
<dbReference type="Pfam" id="PF00176">
    <property type="entry name" value="SNF2-rel_dom"/>
    <property type="match status" value="1"/>
</dbReference>
<dbReference type="Pfam" id="PF00271">
    <property type="entry name" value="Helicase_C"/>
    <property type="match status" value="1"/>
</dbReference>
<proteinExistence type="predicted"/>
<name>A0A1W1C4J6_9ZZZZ</name>
<evidence type="ECO:0000259" key="3">
    <source>
        <dbReference type="PROSITE" id="PS51194"/>
    </source>
</evidence>
<keyword evidence="4" id="KW-0067">ATP-binding</keyword>
<dbReference type="GO" id="GO:0016787">
    <property type="term" value="F:hydrolase activity"/>
    <property type="evidence" value="ECO:0007669"/>
    <property type="project" value="UniProtKB-KW"/>
</dbReference>
<dbReference type="CDD" id="cd18012">
    <property type="entry name" value="DEXQc_arch_SWI2_SNF2"/>
    <property type="match status" value="1"/>
</dbReference>
<dbReference type="InterPro" id="IPR027417">
    <property type="entry name" value="P-loop_NTPase"/>
</dbReference>
<dbReference type="PROSITE" id="PS51194">
    <property type="entry name" value="HELICASE_CTER"/>
    <property type="match status" value="1"/>
</dbReference>
<sequence>MLEIFKQQKSFLTRAKEKRSFKYIIDFDDNGAFIEVCDDKLKALKDIDYRIYNGLDREILQLINECREDDFFQISWEYESEEIYLNSYPRLLELLRLSDKVFNANGIPLLFESGVSQISLELIKKDNTFLASPMVGDIREFKFLTSSYVLIGDRVLQVSNVGDNFQALKSFNTTIDEKKLEEFLTILVTHFNNIDILYDGYSVEEKKETKQITPAIIFEKITADNELVLRTSATVGKLSPEFFNDFNITKIVLVNDLVKTISIYECDFADVFEIYGTIFQNLTSLKRGKREFEFSEEDGLFIINDKLANAFIINHLHSIITKCELFGSEKLKAYNYNTSKPTLNVQFKDKIDFLDRGDVSVSVGEEQFDVFDLINLYRKHAYIPLKNGEKSIIDKDYIAKLERVFKKDGKEKVKVSFFDLPEIEEIIAQKEQKVFKDSRSFYEGFNKLKSSKKNLPKLEGVTLRDYQKHGVKWMKYLYDNKFGGCLADDMGLGKTVQAITLLSYIYPKSKTPSLIVMPRSLLSNWQNELDKFNPNLTYYRYHGTDRDSKELKKHNIIFTTYAIVRNDIKKLKEVKFDTIILDESQNIKNMDSKISKAVMLLEGEHKFALSGTPIENSLSELYSLFRFINAGMFSTTGTFKQDYAVPIQTDSNEDVARVLRAKISPFLLRRLKSDVLTELPAKQEQVIYVDMDSSHKKFYEQKKDYYKKMLDTQIATHGINSSKFIILQAFNELRQIASAPELKSDKSDIVSSKVEQLFEMLEDIVANGHKVLIFANFLGSLDLIASKAESMGIEYLMMTGSTRDRETLVEKFQNDKKYSLFLMTLKVGGVGLNLTKADYVFIFDPWWNKSAENQAIDRAHRIGQKNRVFAYKMITKGTIEEKILELQMQKQDMTDMVISGDEGGLKQLTPSDLDYILG</sequence>
<keyword evidence="4" id="KW-0547">Nucleotide-binding</keyword>
<reference evidence="4" key="1">
    <citation type="submission" date="2016-10" db="EMBL/GenBank/DDBJ databases">
        <authorList>
            <person name="de Groot N.N."/>
        </authorList>
    </citation>
    <scope>NUCLEOTIDE SEQUENCE</scope>
</reference>
<accession>A0A1W1C4J6</accession>
<dbReference type="SUPFAM" id="SSF52540">
    <property type="entry name" value="P-loop containing nucleoside triphosphate hydrolases"/>
    <property type="match status" value="2"/>
</dbReference>
<dbReference type="GO" id="GO:0005524">
    <property type="term" value="F:ATP binding"/>
    <property type="evidence" value="ECO:0007669"/>
    <property type="project" value="InterPro"/>
</dbReference>
<dbReference type="InterPro" id="IPR038718">
    <property type="entry name" value="SNF2-like_sf"/>
</dbReference>
<gene>
    <name evidence="4" type="ORF">MNB_SV-14-700</name>
</gene>
<evidence type="ECO:0000313" key="4">
    <source>
        <dbReference type="EMBL" id="SFV60641.1"/>
    </source>
</evidence>
<dbReference type="EMBL" id="FPHN01000116">
    <property type="protein sequence ID" value="SFV60641.1"/>
    <property type="molecule type" value="Genomic_DNA"/>
</dbReference>
<protein>
    <submittedName>
        <fullName evidence="4">SWF/SNF family helicase</fullName>
    </submittedName>
</protein>
<dbReference type="SMART" id="SM00487">
    <property type="entry name" value="DEXDc"/>
    <property type="match status" value="1"/>
</dbReference>
<dbReference type="PROSITE" id="PS51192">
    <property type="entry name" value="HELICASE_ATP_BIND_1"/>
    <property type="match status" value="1"/>
</dbReference>
<dbReference type="InterPro" id="IPR049730">
    <property type="entry name" value="SNF2/RAD54-like_C"/>
</dbReference>
<dbReference type="InterPro" id="IPR001650">
    <property type="entry name" value="Helicase_C-like"/>
</dbReference>
<organism evidence="4">
    <name type="scientific">hydrothermal vent metagenome</name>
    <dbReference type="NCBI Taxonomy" id="652676"/>
    <lineage>
        <taxon>unclassified sequences</taxon>
        <taxon>metagenomes</taxon>
        <taxon>ecological metagenomes</taxon>
    </lineage>
</organism>
<dbReference type="SMART" id="SM00490">
    <property type="entry name" value="HELICc"/>
    <property type="match status" value="1"/>
</dbReference>
<keyword evidence="4" id="KW-0347">Helicase</keyword>
<evidence type="ECO:0000259" key="2">
    <source>
        <dbReference type="PROSITE" id="PS51192"/>
    </source>
</evidence>
<dbReference type="GO" id="GO:0004386">
    <property type="term" value="F:helicase activity"/>
    <property type="evidence" value="ECO:0007669"/>
    <property type="project" value="UniProtKB-KW"/>
</dbReference>
<dbReference type="AlphaFoldDB" id="A0A1W1C4J6"/>
<dbReference type="PANTHER" id="PTHR10799">
    <property type="entry name" value="SNF2/RAD54 HELICASE FAMILY"/>
    <property type="match status" value="1"/>
</dbReference>